<dbReference type="InterPro" id="IPR013519">
    <property type="entry name" value="Int_alpha_beta-p"/>
</dbReference>
<accession>A0A832LN46</accession>
<reference evidence="5" key="1">
    <citation type="journal article" date="2020" name="mSystems">
        <title>Genome- and Community-Level Interaction Insights into Carbon Utilization and Element Cycling Functions of Hydrothermarchaeota in Hydrothermal Sediment.</title>
        <authorList>
            <person name="Zhou Z."/>
            <person name="Liu Y."/>
            <person name="Xu W."/>
            <person name="Pan J."/>
            <person name="Luo Z.H."/>
            <person name="Li M."/>
        </authorList>
    </citation>
    <scope>NUCLEOTIDE SEQUENCE [LARGE SCALE GENOMIC DNA]</scope>
    <source>
        <strain evidence="5">SpSt-500</strain>
    </source>
</reference>
<dbReference type="Gene3D" id="2.130.10.130">
    <property type="entry name" value="Integrin alpha, N-terminal"/>
    <property type="match status" value="2"/>
</dbReference>
<dbReference type="Pfam" id="PF18962">
    <property type="entry name" value="Por_Secre_tail"/>
    <property type="match status" value="1"/>
</dbReference>
<keyword evidence="1" id="KW-0732">Signal</keyword>
<dbReference type="InterPro" id="IPR026444">
    <property type="entry name" value="Secre_tail"/>
</dbReference>
<dbReference type="AlphaFoldDB" id="A0A832LN46"/>
<evidence type="ECO:0000256" key="2">
    <source>
        <dbReference type="ARBA" id="ARBA00022737"/>
    </source>
</evidence>
<dbReference type="NCBIfam" id="TIGR04183">
    <property type="entry name" value="Por_Secre_tail"/>
    <property type="match status" value="1"/>
</dbReference>
<dbReference type="PANTHER" id="PTHR36220:SF1">
    <property type="entry name" value="GAMMA TUBULIN COMPLEX COMPONENT C-TERMINAL DOMAIN-CONTAINING PROTEIN"/>
    <property type="match status" value="1"/>
</dbReference>
<evidence type="ECO:0000313" key="5">
    <source>
        <dbReference type="EMBL" id="HGT49237.1"/>
    </source>
</evidence>
<organism evidence="5">
    <name type="scientific">Ignavibacterium album</name>
    <dbReference type="NCBI Taxonomy" id="591197"/>
    <lineage>
        <taxon>Bacteria</taxon>
        <taxon>Pseudomonadati</taxon>
        <taxon>Ignavibacteriota</taxon>
        <taxon>Ignavibacteria</taxon>
        <taxon>Ignavibacteriales</taxon>
        <taxon>Ignavibacteriaceae</taxon>
        <taxon>Ignavibacterium</taxon>
    </lineage>
</organism>
<dbReference type="InterPro" id="IPR013517">
    <property type="entry name" value="FG-GAP"/>
</dbReference>
<sequence>MKNYPLNSFLFFNFFTQSQLKNFTHITEKLVCIFIVTLTISPQVNTQPVTFNVSQLKKTASDAQPFDFFGSAVAYSGNTVMVGAIGRDNYRGAVYVFEFDGVDWIEKQILTDPNSTPGEFFGNQIDIDLNNAAIAGYGRDVVLIFNYVEGNWIYRQTIYNPSADNYFGTSVDIDDNRLIIGSEATTTGIGSANIYTYNQNTQQWVYLKSFFGSKKFGHSVTVSIFDSYLIGDYFSPPGVASGITALIKWNGTSWDSTLITPQDLATGDNFGYSISASDNKLFIGAPGTDASFADLGVVYFFTNDGINLTQHQKIFPDSLFGHLLRFGSAVSSGSKRLVVGCDIQNYDAPVYVFDSTASGYAFKHLILPEFASTNNRFGISIDVAPNNYFVVGASGENTQQGSAYFFTPYFLGNALNLDFYGGIFSSGTASIDTVYISISELPPGYENEYTYSWLLNAGSGLIFDGGYVGNVIPNISNRETTKLCWLKRNDAMSPWEYIGGQLDGNYLKSTIPFNSSCQLVVVDSTGSSGVSGIGNNLEDYTLYQNYPNPFNPSTKISWQSPISGHQTIKLFDVLGREVETIVDGYYEAGNHSTLYIPNSTLSSGVYFYQLKAGEFIQTKKMVLLR</sequence>
<dbReference type="Pfam" id="PF14312">
    <property type="entry name" value="FG-GAP_2"/>
    <property type="match status" value="2"/>
</dbReference>
<dbReference type="EMBL" id="DSVI01000027">
    <property type="protein sequence ID" value="HGT49237.1"/>
    <property type="molecule type" value="Genomic_DNA"/>
</dbReference>
<protein>
    <submittedName>
        <fullName evidence="5">T9SS type A sorting domain-containing protein</fullName>
    </submittedName>
</protein>
<feature type="domain" description="Secretion system C-terminal sorting" evidence="4">
    <location>
        <begin position="546"/>
        <end position="622"/>
    </location>
</feature>
<gene>
    <name evidence="5" type="ORF">ENS56_14460</name>
</gene>
<evidence type="ECO:0000259" key="4">
    <source>
        <dbReference type="Pfam" id="PF18962"/>
    </source>
</evidence>
<dbReference type="SMART" id="SM00191">
    <property type="entry name" value="Int_alpha"/>
    <property type="match status" value="2"/>
</dbReference>
<evidence type="ECO:0000256" key="3">
    <source>
        <dbReference type="ARBA" id="ARBA00023180"/>
    </source>
</evidence>
<name>A0A832LN46_9BACT</name>
<keyword evidence="3" id="KW-0325">Glycoprotein</keyword>
<comment type="caution">
    <text evidence="5">The sequence shown here is derived from an EMBL/GenBank/DDBJ whole genome shotgun (WGS) entry which is preliminary data.</text>
</comment>
<evidence type="ECO:0000256" key="1">
    <source>
        <dbReference type="ARBA" id="ARBA00022729"/>
    </source>
</evidence>
<dbReference type="InterPro" id="IPR028994">
    <property type="entry name" value="Integrin_alpha_N"/>
</dbReference>
<keyword evidence="2" id="KW-0677">Repeat</keyword>
<dbReference type="PANTHER" id="PTHR36220">
    <property type="entry name" value="UNNAMED PRODUCT"/>
    <property type="match status" value="1"/>
</dbReference>
<proteinExistence type="predicted"/>